<feature type="domain" description="RNA polymerase sigma-70 region 2" evidence="6">
    <location>
        <begin position="13"/>
        <end position="78"/>
    </location>
</feature>
<keyword evidence="9" id="KW-1185">Reference proteome</keyword>
<dbReference type="EMBL" id="JBHLTC010000030">
    <property type="protein sequence ID" value="MFC0627156.1"/>
    <property type="molecule type" value="Genomic_DNA"/>
</dbReference>
<evidence type="ECO:0000256" key="4">
    <source>
        <dbReference type="ARBA" id="ARBA00023125"/>
    </source>
</evidence>
<protein>
    <submittedName>
        <fullName evidence="8">SigE family RNA polymerase sigma factor</fullName>
    </submittedName>
</protein>
<dbReference type="InterPro" id="IPR013324">
    <property type="entry name" value="RNA_pol_sigma_r3/r4-like"/>
</dbReference>
<sequence length="174" mass="18892">MARRDDSAYVDFVNAASRSLRRTAYLVCGDWGLAEDLVQDALLKLYVAWPRVASVEGAHGYARRTVVNVAIDAGRKSSKFGHTSAEIPELPDDRDAVGAFDTRTVVMAGLRELPPKARACVVLRYFDDLSVQETAQILGISVGTVKSQTSRGLELLRSTLERGGVTLEPVGDGR</sequence>
<organism evidence="8 9">
    <name type="scientific">Kribbella deserti</name>
    <dbReference type="NCBI Taxonomy" id="1926257"/>
    <lineage>
        <taxon>Bacteria</taxon>
        <taxon>Bacillati</taxon>
        <taxon>Actinomycetota</taxon>
        <taxon>Actinomycetes</taxon>
        <taxon>Propionibacteriales</taxon>
        <taxon>Kribbellaceae</taxon>
        <taxon>Kribbella</taxon>
    </lineage>
</organism>
<dbReference type="InterPro" id="IPR036388">
    <property type="entry name" value="WH-like_DNA-bd_sf"/>
</dbReference>
<proteinExistence type="inferred from homology"/>
<keyword evidence="2" id="KW-0805">Transcription regulation</keyword>
<evidence type="ECO:0000256" key="2">
    <source>
        <dbReference type="ARBA" id="ARBA00023015"/>
    </source>
</evidence>
<keyword evidence="3" id="KW-0731">Sigma factor</keyword>
<dbReference type="PANTHER" id="PTHR43133">
    <property type="entry name" value="RNA POLYMERASE ECF-TYPE SIGMA FACTO"/>
    <property type="match status" value="1"/>
</dbReference>
<evidence type="ECO:0000256" key="3">
    <source>
        <dbReference type="ARBA" id="ARBA00023082"/>
    </source>
</evidence>
<evidence type="ECO:0000256" key="5">
    <source>
        <dbReference type="ARBA" id="ARBA00023163"/>
    </source>
</evidence>
<comment type="similarity">
    <text evidence="1">Belongs to the sigma-70 factor family. ECF subfamily.</text>
</comment>
<dbReference type="SUPFAM" id="SSF88659">
    <property type="entry name" value="Sigma3 and sigma4 domains of RNA polymerase sigma factors"/>
    <property type="match status" value="1"/>
</dbReference>
<evidence type="ECO:0000256" key="1">
    <source>
        <dbReference type="ARBA" id="ARBA00010641"/>
    </source>
</evidence>
<keyword evidence="4" id="KW-0238">DNA-binding</keyword>
<dbReference type="Proteomes" id="UP001589890">
    <property type="component" value="Unassembled WGS sequence"/>
</dbReference>
<reference evidence="8 9" key="1">
    <citation type="submission" date="2024-09" db="EMBL/GenBank/DDBJ databases">
        <authorList>
            <person name="Sun Q."/>
            <person name="Mori K."/>
        </authorList>
    </citation>
    <scope>NUCLEOTIDE SEQUENCE [LARGE SCALE GENOMIC DNA]</scope>
    <source>
        <strain evidence="8 9">CGMCC 1.15906</strain>
    </source>
</reference>
<dbReference type="InterPro" id="IPR007627">
    <property type="entry name" value="RNA_pol_sigma70_r2"/>
</dbReference>
<feature type="domain" description="RNA polymerase sigma factor 70 region 4 type 2" evidence="7">
    <location>
        <begin position="108"/>
        <end position="156"/>
    </location>
</feature>
<dbReference type="NCBIfam" id="TIGR02983">
    <property type="entry name" value="SigE-fam_strep"/>
    <property type="match status" value="1"/>
</dbReference>
<dbReference type="Pfam" id="PF04542">
    <property type="entry name" value="Sigma70_r2"/>
    <property type="match status" value="1"/>
</dbReference>
<evidence type="ECO:0000313" key="8">
    <source>
        <dbReference type="EMBL" id="MFC0627156.1"/>
    </source>
</evidence>
<dbReference type="Pfam" id="PF08281">
    <property type="entry name" value="Sigma70_r4_2"/>
    <property type="match status" value="1"/>
</dbReference>
<dbReference type="RefSeq" id="WP_380051502.1">
    <property type="nucleotide sequence ID" value="NZ_JBHLTC010000030.1"/>
</dbReference>
<dbReference type="SUPFAM" id="SSF88946">
    <property type="entry name" value="Sigma2 domain of RNA polymerase sigma factors"/>
    <property type="match status" value="1"/>
</dbReference>
<evidence type="ECO:0000313" key="9">
    <source>
        <dbReference type="Proteomes" id="UP001589890"/>
    </source>
</evidence>
<dbReference type="PANTHER" id="PTHR43133:SF50">
    <property type="entry name" value="ECF RNA POLYMERASE SIGMA FACTOR SIGM"/>
    <property type="match status" value="1"/>
</dbReference>
<dbReference type="Gene3D" id="1.10.1740.10">
    <property type="match status" value="1"/>
</dbReference>
<dbReference type="NCBIfam" id="TIGR02937">
    <property type="entry name" value="sigma70-ECF"/>
    <property type="match status" value="1"/>
</dbReference>
<evidence type="ECO:0000259" key="6">
    <source>
        <dbReference type="Pfam" id="PF04542"/>
    </source>
</evidence>
<gene>
    <name evidence="8" type="ORF">ACFFGN_23985</name>
</gene>
<dbReference type="InterPro" id="IPR039425">
    <property type="entry name" value="RNA_pol_sigma-70-like"/>
</dbReference>
<keyword evidence="5" id="KW-0804">Transcription</keyword>
<accession>A0ABV6QT50</accession>
<dbReference type="InterPro" id="IPR014284">
    <property type="entry name" value="RNA_pol_sigma-70_dom"/>
</dbReference>
<evidence type="ECO:0000259" key="7">
    <source>
        <dbReference type="Pfam" id="PF08281"/>
    </source>
</evidence>
<dbReference type="InterPro" id="IPR013325">
    <property type="entry name" value="RNA_pol_sigma_r2"/>
</dbReference>
<name>A0ABV6QT50_9ACTN</name>
<comment type="caution">
    <text evidence="8">The sequence shown here is derived from an EMBL/GenBank/DDBJ whole genome shotgun (WGS) entry which is preliminary data.</text>
</comment>
<dbReference type="Gene3D" id="1.10.10.10">
    <property type="entry name" value="Winged helix-like DNA-binding domain superfamily/Winged helix DNA-binding domain"/>
    <property type="match status" value="1"/>
</dbReference>
<dbReference type="InterPro" id="IPR013249">
    <property type="entry name" value="RNA_pol_sigma70_r4_t2"/>
</dbReference>
<dbReference type="InterPro" id="IPR014325">
    <property type="entry name" value="RNA_pol_sigma-E_actinobac"/>
</dbReference>
<dbReference type="CDD" id="cd06171">
    <property type="entry name" value="Sigma70_r4"/>
    <property type="match status" value="1"/>
</dbReference>